<protein>
    <submittedName>
        <fullName evidence="7">3-hydroxyisobutyrate dehydrogenase</fullName>
        <ecNumber evidence="7">1.1.1.31</ecNumber>
    </submittedName>
</protein>
<dbReference type="EMBL" id="FUKJ01000261">
    <property type="protein sequence ID" value="SJM93474.1"/>
    <property type="molecule type" value="Genomic_DNA"/>
</dbReference>
<evidence type="ECO:0000313" key="7">
    <source>
        <dbReference type="EMBL" id="SJM93474.1"/>
    </source>
</evidence>
<evidence type="ECO:0000256" key="1">
    <source>
        <dbReference type="ARBA" id="ARBA00009080"/>
    </source>
</evidence>
<reference evidence="8" key="1">
    <citation type="submission" date="2017-02" db="EMBL/GenBank/DDBJ databases">
        <authorList>
            <person name="Daims H."/>
        </authorList>
    </citation>
    <scope>NUCLEOTIDE SEQUENCE [LARGE SCALE GENOMIC DNA]</scope>
</reference>
<evidence type="ECO:0000259" key="6">
    <source>
        <dbReference type="Pfam" id="PF14833"/>
    </source>
</evidence>
<keyword evidence="3" id="KW-0520">NAD</keyword>
<dbReference type="SUPFAM" id="SSF51735">
    <property type="entry name" value="NAD(P)-binding Rossmann-fold domains"/>
    <property type="match status" value="1"/>
</dbReference>
<comment type="similarity">
    <text evidence="1">Belongs to the HIBADH-related family.</text>
</comment>
<feature type="domain" description="6-phosphogluconate dehydrogenase NADP-binding" evidence="5">
    <location>
        <begin position="2"/>
        <end position="159"/>
    </location>
</feature>
<name>A0A1R4HB39_9GAMM</name>
<evidence type="ECO:0000256" key="3">
    <source>
        <dbReference type="ARBA" id="ARBA00023027"/>
    </source>
</evidence>
<dbReference type="PANTHER" id="PTHR43060:SF15">
    <property type="entry name" value="3-HYDROXYISOBUTYRATE DEHYDROGENASE-LIKE 1, MITOCHONDRIAL-RELATED"/>
    <property type="match status" value="1"/>
</dbReference>
<dbReference type="Pfam" id="PF03446">
    <property type="entry name" value="NAD_binding_2"/>
    <property type="match status" value="1"/>
</dbReference>
<dbReference type="RefSeq" id="WP_087147391.1">
    <property type="nucleotide sequence ID" value="NZ_FUKJ01000261.1"/>
</dbReference>
<dbReference type="OrthoDB" id="9786703at2"/>
<dbReference type="GO" id="GO:0050661">
    <property type="term" value="F:NADP binding"/>
    <property type="evidence" value="ECO:0007669"/>
    <property type="project" value="InterPro"/>
</dbReference>
<proteinExistence type="inferred from homology"/>
<dbReference type="EC" id="1.1.1.31" evidence="7"/>
<dbReference type="PROSITE" id="PS00895">
    <property type="entry name" value="3_HYDROXYISOBUT_DH"/>
    <property type="match status" value="1"/>
</dbReference>
<keyword evidence="2 7" id="KW-0560">Oxidoreductase</keyword>
<dbReference type="PANTHER" id="PTHR43060">
    <property type="entry name" value="3-HYDROXYISOBUTYRATE DEHYDROGENASE-LIKE 1, MITOCHONDRIAL-RELATED"/>
    <property type="match status" value="1"/>
</dbReference>
<evidence type="ECO:0000313" key="8">
    <source>
        <dbReference type="Proteomes" id="UP000195442"/>
    </source>
</evidence>
<organism evidence="7 8">
    <name type="scientific">Crenothrix polyspora</name>
    <dbReference type="NCBI Taxonomy" id="360316"/>
    <lineage>
        <taxon>Bacteria</taxon>
        <taxon>Pseudomonadati</taxon>
        <taxon>Pseudomonadota</taxon>
        <taxon>Gammaproteobacteria</taxon>
        <taxon>Methylococcales</taxon>
        <taxon>Crenotrichaceae</taxon>
        <taxon>Crenothrix</taxon>
    </lineage>
</organism>
<dbReference type="InterPro" id="IPR002204">
    <property type="entry name" value="3-OH-isobutyrate_DH-rel_CS"/>
</dbReference>
<dbReference type="InterPro" id="IPR006115">
    <property type="entry name" value="6PGDH_NADP-bd"/>
</dbReference>
<accession>A0A1R4HB39</accession>
<dbReference type="Proteomes" id="UP000195442">
    <property type="component" value="Unassembled WGS sequence"/>
</dbReference>
<dbReference type="InterPro" id="IPR029154">
    <property type="entry name" value="HIBADH-like_NADP-bd"/>
</dbReference>
<dbReference type="Gene3D" id="1.10.1040.10">
    <property type="entry name" value="N-(1-d-carboxylethyl)-l-norvaline Dehydrogenase, domain 2"/>
    <property type="match status" value="1"/>
</dbReference>
<dbReference type="InterPro" id="IPR036291">
    <property type="entry name" value="NAD(P)-bd_dom_sf"/>
</dbReference>
<gene>
    <name evidence="7" type="ORF">CRENPOLYSF2_3330009</name>
</gene>
<feature type="domain" description="3-hydroxyisobutyrate dehydrogenase-like NAD-binding" evidence="6">
    <location>
        <begin position="162"/>
        <end position="281"/>
    </location>
</feature>
<evidence type="ECO:0000256" key="2">
    <source>
        <dbReference type="ARBA" id="ARBA00023002"/>
    </source>
</evidence>
<dbReference type="Pfam" id="PF14833">
    <property type="entry name" value="NAD_binding_11"/>
    <property type="match status" value="1"/>
</dbReference>
<dbReference type="GO" id="GO:0016054">
    <property type="term" value="P:organic acid catabolic process"/>
    <property type="evidence" value="ECO:0007669"/>
    <property type="project" value="UniProtKB-ARBA"/>
</dbReference>
<dbReference type="PIRSF" id="PIRSF000103">
    <property type="entry name" value="HIBADH"/>
    <property type="match status" value="1"/>
</dbReference>
<dbReference type="AlphaFoldDB" id="A0A1R4HB39"/>
<dbReference type="InterPro" id="IPR015815">
    <property type="entry name" value="HIBADH-related"/>
</dbReference>
<evidence type="ECO:0000259" key="5">
    <source>
        <dbReference type="Pfam" id="PF03446"/>
    </source>
</evidence>
<evidence type="ECO:0000256" key="4">
    <source>
        <dbReference type="PIRSR" id="PIRSR000103-1"/>
    </source>
</evidence>
<sequence>MKVGFIGLGGMGVGMATNLAKAGLLTAIYNRTTEKAQNLAKALGVIAVAQPEDLAAQADVVFLCVSADSDVLEMVNAIATTIKSGAIVVDMSTVSSDTAQQAAKILAGKQVEFLDAPVSGGVEGAKNGTLAMMVGGSEVALQKITPILQAMATRIMHMGATGAGQATKAVNQVMCAGINQAVTEALAFAQAQNLPLEKVIEVIAGGAAGNWFLDKRGLTMTNGTFEPGFKLHLHHKDLKICQQMAEQIGFALPLSDMTVTHYAELMAQGFGDKDISALYRLKNQPDR</sequence>
<dbReference type="InterPro" id="IPR013328">
    <property type="entry name" value="6PGD_dom2"/>
</dbReference>
<feature type="active site" evidence="4">
    <location>
        <position position="168"/>
    </location>
</feature>
<dbReference type="InterPro" id="IPR008927">
    <property type="entry name" value="6-PGluconate_DH-like_C_sf"/>
</dbReference>
<dbReference type="GO" id="GO:0008442">
    <property type="term" value="F:3-hydroxyisobutyrate dehydrogenase activity"/>
    <property type="evidence" value="ECO:0007669"/>
    <property type="project" value="UniProtKB-EC"/>
</dbReference>
<keyword evidence="8" id="KW-1185">Reference proteome</keyword>
<dbReference type="GO" id="GO:0051287">
    <property type="term" value="F:NAD binding"/>
    <property type="evidence" value="ECO:0007669"/>
    <property type="project" value="InterPro"/>
</dbReference>
<dbReference type="SUPFAM" id="SSF48179">
    <property type="entry name" value="6-phosphogluconate dehydrogenase C-terminal domain-like"/>
    <property type="match status" value="1"/>
</dbReference>
<dbReference type="Gene3D" id="3.40.50.720">
    <property type="entry name" value="NAD(P)-binding Rossmann-like Domain"/>
    <property type="match status" value="1"/>
</dbReference>